<accession>A0A6A5HQY9</accession>
<dbReference type="Proteomes" id="UP000483820">
    <property type="component" value="Chromosome I"/>
</dbReference>
<evidence type="ECO:0000256" key="2">
    <source>
        <dbReference type="SAM" id="MobiDB-lite"/>
    </source>
</evidence>
<evidence type="ECO:0000313" key="4">
    <source>
        <dbReference type="Proteomes" id="UP000483820"/>
    </source>
</evidence>
<gene>
    <name evidence="3" type="ORF">GCK72_000847</name>
</gene>
<organism evidence="3 4">
    <name type="scientific">Caenorhabditis remanei</name>
    <name type="common">Caenorhabditis vulgaris</name>
    <dbReference type="NCBI Taxonomy" id="31234"/>
    <lineage>
        <taxon>Eukaryota</taxon>
        <taxon>Metazoa</taxon>
        <taxon>Ecdysozoa</taxon>
        <taxon>Nematoda</taxon>
        <taxon>Chromadorea</taxon>
        <taxon>Rhabditida</taxon>
        <taxon>Rhabditina</taxon>
        <taxon>Rhabditomorpha</taxon>
        <taxon>Rhabditoidea</taxon>
        <taxon>Rhabditidae</taxon>
        <taxon>Peloderinae</taxon>
        <taxon>Caenorhabditis</taxon>
    </lineage>
</organism>
<proteinExistence type="predicted"/>
<dbReference type="RefSeq" id="XP_003096609.2">
    <property type="nucleotide sequence ID" value="XM_003096561.2"/>
</dbReference>
<protein>
    <submittedName>
        <fullName evidence="3">Uncharacterized protein</fullName>
    </submittedName>
</protein>
<dbReference type="AlphaFoldDB" id="A0A6A5HQY9"/>
<feature type="region of interest" description="Disordered" evidence="2">
    <location>
        <begin position="99"/>
        <end position="121"/>
    </location>
</feature>
<dbReference type="SUPFAM" id="SSF54768">
    <property type="entry name" value="dsRNA-binding domain-like"/>
    <property type="match status" value="1"/>
</dbReference>
<sequence length="225" mass="25446">MGPKKEKQQQQKSSTVPKKVDTSGKTPAELVYELFKNVEAKYTEVDGLHRCLLLVDGLEFHMDASTKKVAKQLCAQLVLRTLRSDLHVTPFEELVTAKPNPDLQKNAGGDVAPSNPATGKKAKTLRDDLEEAKEAVRLAEKNVKELRNLAVRLTKTIHNDDMDMKKKENQQRYQDLQDKKKAELRAALELKKEKEAIVEELERKISLMEKGDVGVEEDHFCRGSL</sequence>
<evidence type="ECO:0000313" key="3">
    <source>
        <dbReference type="EMBL" id="KAF1769034.1"/>
    </source>
</evidence>
<dbReference type="GeneID" id="9824335"/>
<dbReference type="CDD" id="cd00048">
    <property type="entry name" value="DSRM_SF"/>
    <property type="match status" value="1"/>
</dbReference>
<comment type="caution">
    <text evidence="3">The sequence shown here is derived from an EMBL/GenBank/DDBJ whole genome shotgun (WGS) entry which is preliminary data.</text>
</comment>
<reference evidence="3 4" key="1">
    <citation type="submission" date="2019-12" db="EMBL/GenBank/DDBJ databases">
        <title>Chromosome-level assembly of the Caenorhabditis remanei genome.</title>
        <authorList>
            <person name="Teterina A.A."/>
            <person name="Willis J.H."/>
            <person name="Phillips P.C."/>
        </authorList>
    </citation>
    <scope>NUCLEOTIDE SEQUENCE [LARGE SCALE GENOMIC DNA]</scope>
    <source>
        <strain evidence="3 4">PX506</strain>
        <tissue evidence="3">Whole organism</tissue>
    </source>
</reference>
<dbReference type="EMBL" id="WUAV01000001">
    <property type="protein sequence ID" value="KAF1769034.1"/>
    <property type="molecule type" value="Genomic_DNA"/>
</dbReference>
<evidence type="ECO:0000256" key="1">
    <source>
        <dbReference type="SAM" id="Coils"/>
    </source>
</evidence>
<dbReference type="CTD" id="9824335"/>
<keyword evidence="1" id="KW-0175">Coiled coil</keyword>
<feature type="coiled-coil region" evidence="1">
    <location>
        <begin position="122"/>
        <end position="211"/>
    </location>
</feature>
<name>A0A6A5HQY9_CAERE</name>
<feature type="region of interest" description="Disordered" evidence="2">
    <location>
        <begin position="1"/>
        <end position="23"/>
    </location>
</feature>
<dbReference type="KEGG" id="crq:GCK72_000847"/>